<dbReference type="SUPFAM" id="SSF56784">
    <property type="entry name" value="HAD-like"/>
    <property type="match status" value="1"/>
</dbReference>
<dbReference type="PIRSF" id="PIRSF006118">
    <property type="entry name" value="KDO8-P_Ptase"/>
    <property type="match status" value="1"/>
</dbReference>
<gene>
    <name evidence="8" type="ORF">ING2E5B_0399</name>
</gene>
<evidence type="ECO:0008006" key="10">
    <source>
        <dbReference type="Google" id="ProtNLM"/>
    </source>
</evidence>
<comment type="similarity">
    <text evidence="2">Belongs to the KdsC family.</text>
</comment>
<dbReference type="InterPro" id="IPR023214">
    <property type="entry name" value="HAD_sf"/>
</dbReference>
<evidence type="ECO:0000256" key="4">
    <source>
        <dbReference type="ARBA" id="ARBA00022723"/>
    </source>
</evidence>
<proteinExistence type="inferred from homology"/>
<comment type="cofactor">
    <cofactor evidence="1 7">
        <name>Mg(2+)</name>
        <dbReference type="ChEBI" id="CHEBI:18420"/>
    </cofactor>
</comment>
<dbReference type="SFLD" id="SFLDG01136">
    <property type="entry name" value="C1.6:_Phosphoserine_Phosphatas"/>
    <property type="match status" value="1"/>
</dbReference>
<dbReference type="InterPro" id="IPR036412">
    <property type="entry name" value="HAD-like_sf"/>
</dbReference>
<dbReference type="HOGENOM" id="CLU_106694_1_0_10"/>
<dbReference type="KEGG" id="pbt:ING2E5B_0399"/>
<feature type="binding site" evidence="7">
    <location>
        <position position="19"/>
    </location>
    <ligand>
        <name>substrate</name>
    </ligand>
</feature>
<dbReference type="GO" id="GO:0016788">
    <property type="term" value="F:hydrolase activity, acting on ester bonds"/>
    <property type="evidence" value="ECO:0007669"/>
    <property type="project" value="InterPro"/>
</dbReference>
<dbReference type="Gene3D" id="3.40.50.1000">
    <property type="entry name" value="HAD superfamily/HAD-like"/>
    <property type="match status" value="1"/>
</dbReference>
<organism evidence="8 9">
    <name type="scientific">Fermentimonas caenicola</name>
    <dbReference type="NCBI Taxonomy" id="1562970"/>
    <lineage>
        <taxon>Bacteria</taxon>
        <taxon>Pseudomonadati</taxon>
        <taxon>Bacteroidota</taxon>
        <taxon>Bacteroidia</taxon>
        <taxon>Bacteroidales</taxon>
        <taxon>Dysgonomonadaceae</taxon>
        <taxon>Fermentimonas</taxon>
    </lineage>
</organism>
<feature type="binding site" evidence="7">
    <location>
        <position position="17"/>
    </location>
    <ligand>
        <name>Mg(2+)</name>
        <dbReference type="ChEBI" id="CHEBI:18420"/>
    </ligand>
</feature>
<dbReference type="PATRIC" id="fig|1562970.3.peg.396"/>
<accession>A0A098BYC8</accession>
<protein>
    <recommendedName>
        <fullName evidence="10">3-deoxy-D-manno-octulosonate 8-phosphate phosphatase</fullName>
    </recommendedName>
</protein>
<comment type="subunit">
    <text evidence="3">Homotetramer.</text>
</comment>
<dbReference type="GO" id="GO:0046872">
    <property type="term" value="F:metal ion binding"/>
    <property type="evidence" value="ECO:0007669"/>
    <property type="project" value="UniProtKB-KW"/>
</dbReference>
<evidence type="ECO:0000256" key="5">
    <source>
        <dbReference type="ARBA" id="ARBA00022801"/>
    </source>
</evidence>
<evidence type="ECO:0000256" key="1">
    <source>
        <dbReference type="ARBA" id="ARBA00001946"/>
    </source>
</evidence>
<dbReference type="STRING" id="1562970.ING2E5B_0399"/>
<evidence type="ECO:0000313" key="9">
    <source>
        <dbReference type="Proteomes" id="UP000032417"/>
    </source>
</evidence>
<reference evidence="8 9" key="1">
    <citation type="submission" date="2014-08" db="EMBL/GenBank/DDBJ databases">
        <authorList>
            <person name="Wibberg D."/>
        </authorList>
    </citation>
    <scope>NUCLEOTIDE SEQUENCE [LARGE SCALE GENOMIC DNA]</scope>
    <source>
        <strain evidence="9">ING2-E5B</strain>
    </source>
</reference>
<sequence length="173" mass="19022">MSAINYDLTKIKSFIFDIDGVLSKQTINLSADGEPLRTANIHDGYALNLAVKLGYGVAIITGGNSDSVKVRYESLGIKDIYMKSGIKMNDFLDYIKRTGYKPEEIIYVGDDIPDYKVMKAVGLPIASNDAAHEIKAIAKYISPKKGGEGVARDVIEQVLKVQGHWMSETAFGW</sequence>
<dbReference type="PANTHER" id="PTHR21485">
    <property type="entry name" value="HAD SUPERFAMILY MEMBERS CMAS AND KDSC"/>
    <property type="match status" value="1"/>
</dbReference>
<evidence type="ECO:0000256" key="6">
    <source>
        <dbReference type="ARBA" id="ARBA00022842"/>
    </source>
</evidence>
<dbReference type="OrthoDB" id="9805604at2"/>
<dbReference type="FunFam" id="3.40.50.1000:FF:000029">
    <property type="entry name" value="3-deoxy-D-manno-octulosonate 8-phosphate phosphatase KdsC"/>
    <property type="match status" value="1"/>
</dbReference>
<dbReference type="GO" id="GO:0008781">
    <property type="term" value="F:N-acylneuraminate cytidylyltransferase activity"/>
    <property type="evidence" value="ECO:0007669"/>
    <property type="project" value="TreeGrafter"/>
</dbReference>
<keyword evidence="4 7" id="KW-0479">Metal-binding</keyword>
<keyword evidence="5" id="KW-0378">Hydrolase</keyword>
<evidence type="ECO:0000313" key="8">
    <source>
        <dbReference type="EMBL" id="CEA15168.1"/>
    </source>
</evidence>
<dbReference type="EMBL" id="LN515532">
    <property type="protein sequence ID" value="CEA15168.1"/>
    <property type="molecule type" value="Genomic_DNA"/>
</dbReference>
<dbReference type="InterPro" id="IPR050793">
    <property type="entry name" value="CMP-NeuNAc_synthase"/>
</dbReference>
<dbReference type="NCBIfam" id="TIGR01670">
    <property type="entry name" value="KdsC-phosphatas"/>
    <property type="match status" value="1"/>
</dbReference>
<name>A0A098BYC8_9BACT</name>
<dbReference type="SFLD" id="SFLDG01138">
    <property type="entry name" value="C1.6.2:_Deoxy-d-mannose-octulo"/>
    <property type="match status" value="1"/>
</dbReference>
<evidence type="ECO:0000256" key="3">
    <source>
        <dbReference type="ARBA" id="ARBA00011881"/>
    </source>
</evidence>
<dbReference type="Pfam" id="PF08282">
    <property type="entry name" value="Hydrolase_3"/>
    <property type="match status" value="1"/>
</dbReference>
<evidence type="ECO:0000256" key="7">
    <source>
        <dbReference type="PIRSR" id="PIRSR006118-2"/>
    </source>
</evidence>
<keyword evidence="6 7" id="KW-0460">Magnesium</keyword>
<dbReference type="PANTHER" id="PTHR21485:SF3">
    <property type="entry name" value="N-ACYLNEURAMINATE CYTIDYLYLTRANSFERASE"/>
    <property type="match status" value="1"/>
</dbReference>
<evidence type="ECO:0000256" key="2">
    <source>
        <dbReference type="ARBA" id="ARBA00005893"/>
    </source>
</evidence>
<dbReference type="Proteomes" id="UP000032417">
    <property type="component" value="Chromosome 1"/>
</dbReference>
<dbReference type="InterPro" id="IPR010023">
    <property type="entry name" value="KdsC_fam"/>
</dbReference>
<dbReference type="SFLD" id="SFLDS00003">
    <property type="entry name" value="Haloacid_Dehalogenase"/>
    <property type="match status" value="1"/>
</dbReference>
<keyword evidence="9" id="KW-1185">Reference proteome</keyword>
<dbReference type="AlphaFoldDB" id="A0A098BYC8"/>
<feature type="binding site" evidence="7">
    <location>
        <position position="110"/>
    </location>
    <ligand>
        <name>Mg(2+)</name>
        <dbReference type="ChEBI" id="CHEBI:18420"/>
    </ligand>
</feature>